<reference evidence="1 2" key="1">
    <citation type="submission" date="2019-03" db="EMBL/GenBank/DDBJ databases">
        <title>Draft genome sequences of novel Actinobacteria.</title>
        <authorList>
            <person name="Sahin N."/>
            <person name="Ay H."/>
            <person name="Saygin H."/>
        </authorList>
    </citation>
    <scope>NUCLEOTIDE SEQUENCE [LARGE SCALE GENOMIC DNA]</scope>
    <source>
        <strain evidence="1 2">5K548</strain>
    </source>
</reference>
<comment type="caution">
    <text evidence="1">The sequence shown here is derived from an EMBL/GenBank/DDBJ whole genome shotgun (WGS) entry which is preliminary data.</text>
</comment>
<evidence type="ECO:0000313" key="1">
    <source>
        <dbReference type="EMBL" id="TDD85803.1"/>
    </source>
</evidence>
<name>A0A4R5BKC3_9PSEU</name>
<organism evidence="1 2">
    <name type="scientific">Saccharopolyspora karakumensis</name>
    <dbReference type="NCBI Taxonomy" id="2530386"/>
    <lineage>
        <taxon>Bacteria</taxon>
        <taxon>Bacillati</taxon>
        <taxon>Actinomycetota</taxon>
        <taxon>Actinomycetes</taxon>
        <taxon>Pseudonocardiales</taxon>
        <taxon>Pseudonocardiaceae</taxon>
        <taxon>Saccharopolyspora</taxon>
    </lineage>
</organism>
<protein>
    <submittedName>
        <fullName evidence="1">Uncharacterized protein</fullName>
    </submittedName>
</protein>
<dbReference type="Proteomes" id="UP000294723">
    <property type="component" value="Unassembled WGS sequence"/>
</dbReference>
<dbReference type="AlphaFoldDB" id="A0A4R5BKC3"/>
<dbReference type="EMBL" id="SMLA01000033">
    <property type="protein sequence ID" value="TDD85803.1"/>
    <property type="molecule type" value="Genomic_DNA"/>
</dbReference>
<evidence type="ECO:0000313" key="2">
    <source>
        <dbReference type="Proteomes" id="UP000294723"/>
    </source>
</evidence>
<accession>A0A4R5BKC3</accession>
<proteinExistence type="predicted"/>
<keyword evidence="2" id="KW-1185">Reference proteome</keyword>
<gene>
    <name evidence="1" type="ORF">E1202_20155</name>
</gene>
<sequence>MSADVGPISHPYRPFDITTWTSEIQRQIISVTNCDEIRGKGAGIHAGCRLGISQNPEFDVIAGRMVRYSTDAIGRFPCALFVDRSTCGRSAGTSASSSG</sequence>
<dbReference type="RefSeq" id="WP_132684708.1">
    <property type="nucleotide sequence ID" value="NZ_SMLA01000033.1"/>
</dbReference>